<evidence type="ECO:0000313" key="5">
    <source>
        <dbReference type="Proteomes" id="UP000006764"/>
    </source>
</evidence>
<evidence type="ECO:0000259" key="3">
    <source>
        <dbReference type="Pfam" id="PF02678"/>
    </source>
</evidence>
<dbReference type="STRING" id="391936.S7S_06830"/>
<dbReference type="EMBL" id="CP004387">
    <property type="protein sequence ID" value="AJD47782.1"/>
    <property type="molecule type" value="Genomic_DNA"/>
</dbReference>
<organism evidence="4 5">
    <name type="scientific">Isoalcanivorax pacificus W11-5</name>
    <dbReference type="NCBI Taxonomy" id="391936"/>
    <lineage>
        <taxon>Bacteria</taxon>
        <taxon>Pseudomonadati</taxon>
        <taxon>Pseudomonadota</taxon>
        <taxon>Gammaproteobacteria</taxon>
        <taxon>Oceanospirillales</taxon>
        <taxon>Alcanivoracaceae</taxon>
        <taxon>Isoalcanivorax</taxon>
    </lineage>
</organism>
<dbReference type="InterPro" id="IPR011051">
    <property type="entry name" value="RmlC_Cupin_sf"/>
</dbReference>
<comment type="similarity">
    <text evidence="1 2">Belongs to the pirin family.</text>
</comment>
<dbReference type="InterPro" id="IPR014710">
    <property type="entry name" value="RmlC-like_jellyroll"/>
</dbReference>
<dbReference type="PANTHER" id="PTHR43212:SF3">
    <property type="entry name" value="QUERCETIN 2,3-DIOXYGENASE"/>
    <property type="match status" value="1"/>
</dbReference>
<evidence type="ECO:0000256" key="2">
    <source>
        <dbReference type="RuleBase" id="RU003457"/>
    </source>
</evidence>
<dbReference type="InterPro" id="IPR003829">
    <property type="entry name" value="Pirin_N_dom"/>
</dbReference>
<evidence type="ECO:0000256" key="1">
    <source>
        <dbReference type="ARBA" id="ARBA00008416"/>
    </source>
</evidence>
<dbReference type="RefSeq" id="WP_008738831.1">
    <property type="nucleotide sequence ID" value="NZ_CP004387.1"/>
</dbReference>
<gene>
    <name evidence="4" type="ORF">S7S_06830</name>
</gene>
<accession>A0A0B4XN96</accession>
<sequence length="221" mass="24523">MYTLTRDALSLDGFAGLRERLYVMDSRRFGDQRLPDSSEGLGQLVYLADAIFLPHGSTRAHEHSAVDIISVVVRGRVRHEGSLGDGEVLEAGDVQVQYAGAYGFRHNEINPNDSGTHMIQLWLQPRRHEGPPRYRVCRPAPDERTAVYGKYSGDTRIDVWRASAGRQAGQPGRMLGYLVYGSVRVTEGEQTHHLAAETLFIGDDLILDADSASLLLLVHEL</sequence>
<dbReference type="InterPro" id="IPR012093">
    <property type="entry name" value="Pirin"/>
</dbReference>
<dbReference type="HOGENOM" id="CLU_1213997_0_0_6"/>
<proteinExistence type="inferred from homology"/>
<dbReference type="AlphaFoldDB" id="A0A0B4XN96"/>
<name>A0A0B4XN96_9GAMM</name>
<feature type="domain" description="Pirin N-terminal" evidence="3">
    <location>
        <begin position="55"/>
        <end position="123"/>
    </location>
</feature>
<dbReference type="PANTHER" id="PTHR43212">
    <property type="entry name" value="QUERCETIN 2,3-DIOXYGENASE"/>
    <property type="match status" value="1"/>
</dbReference>
<dbReference type="KEGG" id="apac:S7S_06830"/>
<keyword evidence="5" id="KW-1185">Reference proteome</keyword>
<dbReference type="Pfam" id="PF02678">
    <property type="entry name" value="Pirin"/>
    <property type="match status" value="1"/>
</dbReference>
<dbReference type="Proteomes" id="UP000006764">
    <property type="component" value="Chromosome"/>
</dbReference>
<reference evidence="4 5" key="1">
    <citation type="journal article" date="2012" name="J. Bacteriol.">
        <title>Genome sequence of an alkane-degrading bacterium, Alcanivorax pacificus type strain W11-5, isolated from deep sea sediment.</title>
        <authorList>
            <person name="Lai Q."/>
            <person name="Shao Z."/>
        </authorList>
    </citation>
    <scope>NUCLEOTIDE SEQUENCE [LARGE SCALE GENOMIC DNA]</scope>
    <source>
        <strain evidence="4 5">W11-5</strain>
    </source>
</reference>
<protein>
    <submittedName>
        <fullName evidence="4">Pirin-related protein</fullName>
    </submittedName>
</protein>
<dbReference type="SUPFAM" id="SSF51182">
    <property type="entry name" value="RmlC-like cupins"/>
    <property type="match status" value="1"/>
</dbReference>
<dbReference type="Gene3D" id="2.60.120.10">
    <property type="entry name" value="Jelly Rolls"/>
    <property type="match status" value="1"/>
</dbReference>
<evidence type="ECO:0000313" key="4">
    <source>
        <dbReference type="EMBL" id="AJD47782.1"/>
    </source>
</evidence>